<organism evidence="3 4">
    <name type="scientific">Parafannyhessea umbonata</name>
    <dbReference type="NCBI Taxonomy" id="604330"/>
    <lineage>
        <taxon>Bacteria</taxon>
        <taxon>Bacillati</taxon>
        <taxon>Actinomycetota</taxon>
        <taxon>Coriobacteriia</taxon>
        <taxon>Coriobacteriales</taxon>
        <taxon>Atopobiaceae</taxon>
        <taxon>Parafannyhessea</taxon>
    </lineage>
</organism>
<dbReference type="EMBL" id="FNWT01000003">
    <property type="protein sequence ID" value="SEH47419.1"/>
    <property type="molecule type" value="Genomic_DNA"/>
</dbReference>
<evidence type="ECO:0000313" key="3">
    <source>
        <dbReference type="EMBL" id="SEH47419.1"/>
    </source>
</evidence>
<name>A0A1H6IF82_9ACTN</name>
<dbReference type="RefSeq" id="WP_078687344.1">
    <property type="nucleotide sequence ID" value="NZ_FNWT01000003.1"/>
</dbReference>
<evidence type="ECO:0000256" key="2">
    <source>
        <dbReference type="SAM" id="Phobius"/>
    </source>
</evidence>
<gene>
    <name evidence="3" type="ORF">SAMN05216447_10358</name>
</gene>
<protein>
    <submittedName>
        <fullName evidence="3">Uncharacterized protein</fullName>
    </submittedName>
</protein>
<proteinExistence type="predicted"/>
<sequence>MGQYSNNDAPRHARHAAGGARPSRRPAGARGAGGTHFSPSSPSYKPRSSSALFDSDGMGEQEAPRPVLDPSATGSFKRIDPSMGARVETRDNVSRLASSGVVGMRPSRIADSRLQGRNRPRVSSREPKVKTNTRLFAGIAIAAIVVVAITLFVMGGVLSSLKQPDGGGVVEQTQTDASQSIAYRGVTYKVEKQSNGKYALMGYPEGSDDGTSYFEFDGTPVQLVLYNGALIIPENLDGSWDVLSYTIGAGALPTQVMGPDDSPVTGEGSIDSVKLSDPNLVVTDSSGKTTNVALV</sequence>
<keyword evidence="4" id="KW-1185">Reference proteome</keyword>
<keyword evidence="2" id="KW-1133">Transmembrane helix</keyword>
<dbReference type="Proteomes" id="UP000199135">
    <property type="component" value="Unassembled WGS sequence"/>
</dbReference>
<evidence type="ECO:0000313" key="4">
    <source>
        <dbReference type="Proteomes" id="UP000199135"/>
    </source>
</evidence>
<reference evidence="3 4" key="1">
    <citation type="submission" date="2016-10" db="EMBL/GenBank/DDBJ databases">
        <authorList>
            <person name="Varghese N."/>
            <person name="Submissions S."/>
        </authorList>
    </citation>
    <scope>NUCLEOTIDE SEQUENCE [LARGE SCALE GENOMIC DNA]</scope>
    <source>
        <strain evidence="3 4">WCP15</strain>
    </source>
</reference>
<feature type="region of interest" description="Disordered" evidence="1">
    <location>
        <begin position="1"/>
        <end position="126"/>
    </location>
</feature>
<feature type="compositionally biased region" description="Low complexity" evidence="1">
    <location>
        <begin position="38"/>
        <end position="50"/>
    </location>
</feature>
<feature type="compositionally biased region" description="Low complexity" evidence="1">
    <location>
        <begin position="16"/>
        <end position="29"/>
    </location>
</feature>
<keyword evidence="2" id="KW-0472">Membrane</keyword>
<feature type="transmembrane region" description="Helical" evidence="2">
    <location>
        <begin position="135"/>
        <end position="158"/>
    </location>
</feature>
<keyword evidence="2" id="KW-0812">Transmembrane</keyword>
<accession>A0A1H6IF82</accession>
<evidence type="ECO:0000256" key="1">
    <source>
        <dbReference type="SAM" id="MobiDB-lite"/>
    </source>
</evidence>
<comment type="caution">
    <text evidence="3">The sequence shown here is derived from an EMBL/GenBank/DDBJ whole genome shotgun (WGS) entry which is preliminary data.</text>
</comment>